<dbReference type="OrthoDB" id="427480at2759"/>
<dbReference type="Proteomes" id="UP000247498">
    <property type="component" value="Unassembled WGS sequence"/>
</dbReference>
<feature type="compositionally biased region" description="Low complexity" evidence="2">
    <location>
        <begin position="55"/>
        <end position="77"/>
    </location>
</feature>
<dbReference type="CDD" id="cd05121">
    <property type="entry name" value="ABC1_ADCK3-like"/>
    <property type="match status" value="1"/>
</dbReference>
<evidence type="ECO:0000256" key="2">
    <source>
        <dbReference type="SAM" id="MobiDB-lite"/>
    </source>
</evidence>
<dbReference type="GO" id="GO:0016020">
    <property type="term" value="C:membrane"/>
    <property type="evidence" value="ECO:0007669"/>
    <property type="project" value="GOC"/>
</dbReference>
<protein>
    <recommendedName>
        <fullName evidence="3">ABC1 atypical kinase-like domain-containing protein</fullName>
    </recommendedName>
</protein>
<accession>A0A2V0P5R2</accession>
<proteinExistence type="inferred from homology"/>
<dbReference type="SUPFAM" id="SSF56112">
    <property type="entry name" value="Protein kinase-like (PK-like)"/>
    <property type="match status" value="1"/>
</dbReference>
<dbReference type="InParanoid" id="A0A2V0P5R2"/>
<dbReference type="STRING" id="307507.A0A2V0P5R2"/>
<keyword evidence="5" id="KW-1185">Reference proteome</keyword>
<comment type="caution">
    <text evidence="4">The sequence shown here is derived from an EMBL/GenBank/DDBJ whole genome shotgun (WGS) entry which is preliminary data.</text>
</comment>
<gene>
    <name evidence="4" type="ORF">Rsub_07899</name>
</gene>
<dbReference type="GO" id="GO:0046467">
    <property type="term" value="P:membrane lipid biosynthetic process"/>
    <property type="evidence" value="ECO:0007669"/>
    <property type="project" value="TreeGrafter"/>
</dbReference>
<dbReference type="InterPro" id="IPR050154">
    <property type="entry name" value="UbiB_kinase"/>
</dbReference>
<evidence type="ECO:0000313" key="5">
    <source>
        <dbReference type="Proteomes" id="UP000247498"/>
    </source>
</evidence>
<reference evidence="4 5" key="1">
    <citation type="journal article" date="2018" name="Sci. Rep.">
        <title>Raphidocelis subcapitata (=Pseudokirchneriella subcapitata) provides an insight into genome evolution and environmental adaptations in the Sphaeropleales.</title>
        <authorList>
            <person name="Suzuki S."/>
            <person name="Yamaguchi H."/>
            <person name="Nakajima N."/>
            <person name="Kawachi M."/>
        </authorList>
    </citation>
    <scope>NUCLEOTIDE SEQUENCE [LARGE SCALE GENOMIC DNA]</scope>
    <source>
        <strain evidence="4 5">NIES-35</strain>
    </source>
</reference>
<evidence type="ECO:0000313" key="4">
    <source>
        <dbReference type="EMBL" id="GBF95186.1"/>
    </source>
</evidence>
<dbReference type="EMBL" id="BDRX01000061">
    <property type="protein sequence ID" value="GBF95186.1"/>
    <property type="molecule type" value="Genomic_DNA"/>
</dbReference>
<name>A0A2V0P5R2_9CHLO</name>
<feature type="domain" description="ABC1 atypical kinase-like" evidence="3">
    <location>
        <begin position="224"/>
        <end position="414"/>
    </location>
</feature>
<dbReference type="AlphaFoldDB" id="A0A2V0P5R2"/>
<feature type="region of interest" description="Disordered" evidence="2">
    <location>
        <begin position="1"/>
        <end position="77"/>
    </location>
</feature>
<dbReference type="InterPro" id="IPR004147">
    <property type="entry name" value="ABC1_dom"/>
</dbReference>
<evidence type="ECO:0000256" key="1">
    <source>
        <dbReference type="ARBA" id="ARBA00009670"/>
    </source>
</evidence>
<dbReference type="PANTHER" id="PTHR10566:SF113">
    <property type="entry name" value="PROTEIN ACTIVITY OF BC1 COMPLEX KINASE 7, CHLOROPLASTIC"/>
    <property type="match status" value="1"/>
</dbReference>
<evidence type="ECO:0000259" key="3">
    <source>
        <dbReference type="Pfam" id="PF03109"/>
    </source>
</evidence>
<dbReference type="PANTHER" id="PTHR10566">
    <property type="entry name" value="CHAPERONE-ACTIVITY OF BC1 COMPLEX CABC1 -RELATED"/>
    <property type="match status" value="1"/>
</dbReference>
<organism evidence="4 5">
    <name type="scientific">Raphidocelis subcapitata</name>
    <dbReference type="NCBI Taxonomy" id="307507"/>
    <lineage>
        <taxon>Eukaryota</taxon>
        <taxon>Viridiplantae</taxon>
        <taxon>Chlorophyta</taxon>
        <taxon>core chlorophytes</taxon>
        <taxon>Chlorophyceae</taxon>
        <taxon>CS clade</taxon>
        <taxon>Sphaeropleales</taxon>
        <taxon>Selenastraceae</taxon>
        <taxon>Raphidocelis</taxon>
    </lineage>
</organism>
<sequence length="426" mass="46396">MNSLHGAARRPAAPRLPPRRPAGARRPQPVLARSTARPPARTNSGHSANIPMRTLSPDPSAAGSPAGTGWSAGGAAAPAAAQQQPAVLARAPLPASRIAPAAAAEAAALVGARAAASGGAPFDAEPLPLDTDFKWARDSYSKTQRTADTWVFFLVFRSRLALLDQKWSYAGGFSEEKKAERARGLAKYLVASILDLGPTFIKVGQLSSTRSDLFPPAFVEELAKLQDRVPAFAADKAVAIIEKDLGRPIGELFASFERRPIAAASLGQVHRAVLRTGEEVVVKVQRPGLKQLFDIDLENLRLLAEQLDRGDENRDFKGIYQECAQVLYEEIDYINEGRNADRFRRNFRGEPWVRAPVVHWEFCSSRVLTLEYLPGIKISDKARLEAAGLDIDLVARRATEAYLIQILRHGFFHLAPQTPRAPKTAP</sequence>
<comment type="similarity">
    <text evidence="1">Belongs to the protein kinase superfamily. ADCK protein kinase family.</text>
</comment>
<dbReference type="GO" id="GO:1901031">
    <property type="term" value="P:regulation of response to reactive oxygen species"/>
    <property type="evidence" value="ECO:0007669"/>
    <property type="project" value="TreeGrafter"/>
</dbReference>
<dbReference type="InterPro" id="IPR011009">
    <property type="entry name" value="Kinase-like_dom_sf"/>
</dbReference>
<dbReference type="Pfam" id="PF03109">
    <property type="entry name" value="ABC1"/>
    <property type="match status" value="1"/>
</dbReference>